<protein>
    <submittedName>
        <fullName evidence="1">Uncharacterized protein</fullName>
    </submittedName>
</protein>
<organism evidence="1">
    <name type="scientific">Arion vulgaris</name>
    <dbReference type="NCBI Taxonomy" id="1028688"/>
    <lineage>
        <taxon>Eukaryota</taxon>
        <taxon>Metazoa</taxon>
        <taxon>Spiralia</taxon>
        <taxon>Lophotrochozoa</taxon>
        <taxon>Mollusca</taxon>
        <taxon>Gastropoda</taxon>
        <taxon>Heterobranchia</taxon>
        <taxon>Euthyneura</taxon>
        <taxon>Panpulmonata</taxon>
        <taxon>Eupulmonata</taxon>
        <taxon>Stylommatophora</taxon>
        <taxon>Helicina</taxon>
        <taxon>Arionoidea</taxon>
        <taxon>Arionidae</taxon>
        <taxon>Arion</taxon>
    </lineage>
</organism>
<name>A0A0B6ZID8_9EUPU</name>
<proteinExistence type="predicted"/>
<dbReference type="EMBL" id="HACG01020776">
    <property type="protein sequence ID" value="CEK67641.1"/>
    <property type="molecule type" value="Transcribed_RNA"/>
</dbReference>
<evidence type="ECO:0000313" key="1">
    <source>
        <dbReference type="EMBL" id="CEK67641.1"/>
    </source>
</evidence>
<dbReference type="AlphaFoldDB" id="A0A0B6ZID8"/>
<gene>
    <name evidence="1" type="primary">ORF63398</name>
</gene>
<reference evidence="1" key="1">
    <citation type="submission" date="2014-12" db="EMBL/GenBank/DDBJ databases">
        <title>Insight into the proteome of Arion vulgaris.</title>
        <authorList>
            <person name="Aradska J."/>
            <person name="Bulat T."/>
            <person name="Smidak R."/>
            <person name="Sarate P."/>
            <person name="Gangsoo J."/>
            <person name="Sialana F."/>
            <person name="Bilban M."/>
            <person name="Lubec G."/>
        </authorList>
    </citation>
    <scope>NUCLEOTIDE SEQUENCE</scope>
    <source>
        <tissue evidence="1">Skin</tissue>
    </source>
</reference>
<sequence length="54" mass="6230">MIKFGSTDGPFGTLEKRYINTLTQTLKATSNTLQGKIRTQYFAPEQYTHHLIIR</sequence>
<accession>A0A0B6ZID8</accession>